<dbReference type="Proteomes" id="UP000285343">
    <property type="component" value="Unassembled WGS sequence"/>
</dbReference>
<gene>
    <name evidence="1" type="ORF">DWW14_24570</name>
</gene>
<accession>A0A412WWN1</accession>
<proteinExistence type="predicted"/>
<reference evidence="1 2" key="1">
    <citation type="submission" date="2018-08" db="EMBL/GenBank/DDBJ databases">
        <title>A genome reference for cultivated species of the human gut microbiota.</title>
        <authorList>
            <person name="Zou Y."/>
            <person name="Xue W."/>
            <person name="Luo G."/>
        </authorList>
    </citation>
    <scope>NUCLEOTIDE SEQUENCE [LARGE SCALE GENOMIC DNA]</scope>
    <source>
        <strain evidence="1 2">AF14-42</strain>
    </source>
</reference>
<dbReference type="AlphaFoldDB" id="A0A412WWN1"/>
<organism evidence="1 2">
    <name type="scientific">Bacteroides uniformis</name>
    <dbReference type="NCBI Taxonomy" id="820"/>
    <lineage>
        <taxon>Bacteria</taxon>
        <taxon>Pseudomonadati</taxon>
        <taxon>Bacteroidota</taxon>
        <taxon>Bacteroidia</taxon>
        <taxon>Bacteroidales</taxon>
        <taxon>Bacteroidaceae</taxon>
        <taxon>Bacteroides</taxon>
    </lineage>
</organism>
<dbReference type="EMBL" id="QRZC01000082">
    <property type="protein sequence ID" value="RGV31845.1"/>
    <property type="molecule type" value="Genomic_DNA"/>
</dbReference>
<name>A0A412WWN1_BACUN</name>
<sequence length="645" mass="75066">MELSFNIINIEREELTISKGETLLDLYKREGCPHNGTPTNYVIEKVEPGIGATYAELECKRNSVILEPNVPVIIGKTEGTDYLGIYEKTTKKMITDYLKNNQYMPKKLVTTPESYEKKLIPAFNKLGIDWHKDYFCLYDECEKLIQDTGYRPTIRIKDFFDYERKAYVSATPLWTRNRKFLNSGFKWLKVTPDYDYKKDATLIITRSFNRTLRRELRRLLSTSKCICIFYKTTDGIATIVQDLLENGLIKNGDYKVFCSDKSVKKLKSMKLHHTYDHLKLPLAKVNFFTSRFFSAVDVKINKLADILVLSNYKQAVHSMIDPFTEAIQIQGRFRNKLDGDRRYNSLTFITNTNDKLKVKSDKEIEREITTQLNTYASIKEKCDNATDATEKKALQKDLNKLSFNDFLDNDEELSEEVIDHVFNEERVKSYYQSPQALINAYNATGHFRLRVIDNSHGIGKDDYLPLNELSTKDIWKYLVTYLERLERDKQNNPDFDFDAEVYKLVEMHSEHYFIIDAYLKIGKAPIEAANYAKGKIEKELRAYDIQQGEKLRFSPEVLAEIEEEFRSEVQTQCYIAKSDFIKRLGRILEANGITFKVHGDGKTGCKVMCKITEDTVKDYFDHHSYNSQTPPSYKLLRFKSELGAN</sequence>
<evidence type="ECO:0000313" key="1">
    <source>
        <dbReference type="EMBL" id="RGV31845.1"/>
    </source>
</evidence>
<comment type="caution">
    <text evidence="1">The sequence shown here is derived from an EMBL/GenBank/DDBJ whole genome shotgun (WGS) entry which is preliminary data.</text>
</comment>
<protein>
    <submittedName>
        <fullName evidence="1">Uncharacterized protein</fullName>
    </submittedName>
</protein>
<dbReference type="RefSeq" id="WP_117867380.1">
    <property type="nucleotide sequence ID" value="NZ_QRZC01000082.1"/>
</dbReference>
<evidence type="ECO:0000313" key="2">
    <source>
        <dbReference type="Proteomes" id="UP000285343"/>
    </source>
</evidence>